<dbReference type="Proteomes" id="UP000185812">
    <property type="component" value="Unassembled WGS sequence"/>
</dbReference>
<gene>
    <name evidence="1" type="ORF">SAMN04488087_1690</name>
</gene>
<dbReference type="NCBIfam" id="TIGR02913">
    <property type="entry name" value="HAF_rpt"/>
    <property type="match status" value="2"/>
</dbReference>
<evidence type="ECO:0000313" key="2">
    <source>
        <dbReference type="Proteomes" id="UP000185812"/>
    </source>
</evidence>
<sequence length="477" mass="50291">MRMQHAGGSLLLILLGSLSLSVQAQQLVWLGTLGGSASAAFDLTVVGDTIIVVGRARNATEAPRPFRWTPAHGLQDLGTLGGTDAALSGEAWGISANGRTVVGWADNAQGTDRAFRWTDTTGFQDLGTLGGATGWATAVSATGAVVVGYAENGQVNQHAFRWTAAAGMHTLDLADQVVSRALDVTADGATVVGWMTPDGHTTLAFRWTESSGLEDLNTTYAALLQPAGAPVPSVLVEAHAVSPDGRFIVGVGFDAQTMRAGVPFWIDTRQPTIRWLGLPASDDVSFTMAQANDVSQAGTVVVGVAIDAGGTSPRAYRWTAAQGPEDLNVAYAGLLSDGSVLLEATAVSADGRYIVGYGYRAATGRQEAFLLDTGVATATAPVLAPGSFLLLGNSPNPFRTTTTIQFVLQQEGPIRLEVFDLLGRSVRVLLDGYLPPGPHRIVWDGRDARGRLLPAGVYLYRLRQHNQTQSRTLMLLR</sequence>
<dbReference type="AlphaFoldDB" id="A0A1M6UFY8"/>
<dbReference type="RefSeq" id="WP_178139399.1">
    <property type="nucleotide sequence ID" value="NZ_FRAU01000005.1"/>
</dbReference>
<dbReference type="SUPFAM" id="SSF82171">
    <property type="entry name" value="DPP6 N-terminal domain-like"/>
    <property type="match status" value="1"/>
</dbReference>
<dbReference type="InterPro" id="IPR014262">
    <property type="entry name" value="HAF_rpt"/>
</dbReference>
<organism evidence="1 2">
    <name type="scientific">Rhodothermus profundi</name>
    <dbReference type="NCBI Taxonomy" id="633813"/>
    <lineage>
        <taxon>Bacteria</taxon>
        <taxon>Pseudomonadati</taxon>
        <taxon>Rhodothermota</taxon>
        <taxon>Rhodothermia</taxon>
        <taxon>Rhodothermales</taxon>
        <taxon>Rhodothermaceae</taxon>
        <taxon>Rhodothermus</taxon>
    </lineage>
</organism>
<dbReference type="EMBL" id="FRAU01000005">
    <property type="protein sequence ID" value="SHK68142.1"/>
    <property type="molecule type" value="Genomic_DNA"/>
</dbReference>
<proteinExistence type="predicted"/>
<accession>A0A1M6UFY8</accession>
<name>A0A1M6UFY8_9BACT</name>
<dbReference type="NCBIfam" id="TIGR04183">
    <property type="entry name" value="Por_Secre_tail"/>
    <property type="match status" value="1"/>
</dbReference>
<keyword evidence="2" id="KW-1185">Reference proteome</keyword>
<dbReference type="STRING" id="633813.SAMN04488087_1690"/>
<dbReference type="InterPro" id="IPR026444">
    <property type="entry name" value="Secre_tail"/>
</dbReference>
<protein>
    <submittedName>
        <fullName evidence="1">Por secretion system C-terminal sorting domain-containing protein</fullName>
    </submittedName>
</protein>
<reference evidence="2" key="1">
    <citation type="submission" date="2016-11" db="EMBL/GenBank/DDBJ databases">
        <authorList>
            <person name="Varghese N."/>
            <person name="Submissions S."/>
        </authorList>
    </citation>
    <scope>NUCLEOTIDE SEQUENCE [LARGE SCALE GENOMIC DNA]</scope>
    <source>
        <strain evidence="2">DSM 22212</strain>
    </source>
</reference>
<dbReference type="Gene3D" id="2.60.40.4070">
    <property type="match status" value="1"/>
</dbReference>
<evidence type="ECO:0000313" key="1">
    <source>
        <dbReference type="EMBL" id="SHK68142.1"/>
    </source>
</evidence>